<evidence type="ECO:0000313" key="3">
    <source>
        <dbReference type="Proteomes" id="UP000812966"/>
    </source>
</evidence>
<comment type="caution">
    <text evidence="2">The sequence shown here is derived from an EMBL/GenBank/DDBJ whole genome shotgun (WGS) entry which is preliminary data.</text>
</comment>
<feature type="region of interest" description="Disordered" evidence="1">
    <location>
        <begin position="818"/>
        <end position="916"/>
    </location>
</feature>
<sequence length="916" mass="104163">MPPATRSRSQSQTAPYPTAGSSSRAANAQQTANTSRGTRATRSRSGSMVSNGTVEGGQRRVTRSQAKTPAPGRQRLTQVMEQVMEEMTQERIDSDQGESEVEEDGTALTAAQRMELRRSLVPAPGNNAGRPDTRLIFAPLTIEERAQRLYRDSGIVLQAVLDRRGESEGPFDMAMNAKWKNWEAARGSIFYNERLAHFLQRDSLSRVDDFDPFEQSVTLNKALRLTDIAAFARIIDSPEDAAESLDEHARDKRPCRALKEASSVFLSCCVPKPWNDRTALQLLVDLATQRVLNELGDLQEPLVPDGHLHPNVEDAFATEALTDLEGWSKLDNVMDEKTIAVNIWKEFVLERKRQLRRAEHLEVASGQFPYEEFKSEMLAYINDALADLDLDEVQGQPSVLEGFPSGRVYDEDVQEDEEVEEDEEDEMTIDKVIALPEPEEEERTRRDNAVPDTNLDQPEDDDGDMRFTQADMDQYLREQDQQEDVVPVPVSLAEEEEEEEIEELEAPEGSQWAVREGPDRMPIRQVLAGERRVQNQDQRRLIMAPAGPVDWESQVAEPSRSQQHPEGTRGERASTKKTPAAVVADRASGNREDTVQIDPLGDDLGDTNSVEPPNDQSITIVERREPVRPRPQPRQRDYRAGHLAHQPDVGLAPRATRGNPKAPEGDDEELRLAPQPPGNTKVFRLDPADDYLYDENRNPLHDRRGRPLRLYKRYTKMSNLTKDQANRTIGEGGVAYRSKMRRTWTIAEGLFLYREVQKVPIGCSGQPTAYVYKRFQTEPVFSGRTSNQIRDKMKDLVKRRRIDKLLVLGSARHYLPSTDKLHQEYQEERNAEQRRLSRKSNARTGSADGSETDEEDDPVQEDDDEDDEEEERQVEDDEEEEEEEEEPQQQHQQPRRDQDGADTDQEMDEAEARRLE</sequence>
<feature type="region of interest" description="Disordered" evidence="1">
    <location>
        <begin position="1"/>
        <end position="76"/>
    </location>
</feature>
<evidence type="ECO:0000256" key="1">
    <source>
        <dbReference type="SAM" id="MobiDB-lite"/>
    </source>
</evidence>
<organism evidence="2 3">
    <name type="scientific">Filobasidium floriforme</name>
    <dbReference type="NCBI Taxonomy" id="5210"/>
    <lineage>
        <taxon>Eukaryota</taxon>
        <taxon>Fungi</taxon>
        <taxon>Dikarya</taxon>
        <taxon>Basidiomycota</taxon>
        <taxon>Agaricomycotina</taxon>
        <taxon>Tremellomycetes</taxon>
        <taxon>Filobasidiales</taxon>
        <taxon>Filobasidiaceae</taxon>
        <taxon>Filobasidium</taxon>
    </lineage>
</organism>
<reference evidence="2" key="1">
    <citation type="submission" date="2020-04" db="EMBL/GenBank/DDBJ databases">
        <title>Analysis of mating type loci in Filobasidium floriforme.</title>
        <authorList>
            <person name="Nowrousian M."/>
        </authorList>
    </citation>
    <scope>NUCLEOTIDE SEQUENCE</scope>
    <source>
        <strain evidence="2">CBS 6242</strain>
    </source>
</reference>
<feature type="compositionally biased region" description="Low complexity" evidence="1">
    <location>
        <begin position="31"/>
        <end position="47"/>
    </location>
</feature>
<feature type="compositionally biased region" description="Basic and acidic residues" evidence="1">
    <location>
        <begin position="621"/>
        <end position="640"/>
    </location>
</feature>
<feature type="region of interest" description="Disordered" evidence="1">
    <location>
        <begin position="545"/>
        <end position="684"/>
    </location>
</feature>
<accession>A0A8K0JNF5</accession>
<feature type="compositionally biased region" description="Acidic residues" evidence="1">
    <location>
        <begin position="900"/>
        <end position="909"/>
    </location>
</feature>
<feature type="compositionally biased region" description="Acidic residues" evidence="1">
    <location>
        <begin position="850"/>
        <end position="887"/>
    </location>
</feature>
<feature type="region of interest" description="Disordered" evidence="1">
    <location>
        <begin position="432"/>
        <end position="464"/>
    </location>
</feature>
<feature type="compositionally biased region" description="Polar residues" evidence="1">
    <location>
        <begin position="606"/>
        <end position="619"/>
    </location>
</feature>
<name>A0A8K0JNF5_9TREE</name>
<feature type="compositionally biased region" description="Basic and acidic residues" evidence="1">
    <location>
        <begin position="819"/>
        <end position="835"/>
    </location>
</feature>
<feature type="region of interest" description="Disordered" evidence="1">
    <location>
        <begin position="492"/>
        <end position="518"/>
    </location>
</feature>
<feature type="compositionally biased region" description="Polar residues" evidence="1">
    <location>
        <begin position="1"/>
        <end position="30"/>
    </location>
</feature>
<dbReference type="Proteomes" id="UP000812966">
    <property type="component" value="Unassembled WGS sequence"/>
</dbReference>
<protein>
    <submittedName>
        <fullName evidence="2">Uncharacterized protein</fullName>
    </submittedName>
</protein>
<evidence type="ECO:0000313" key="2">
    <source>
        <dbReference type="EMBL" id="KAG7561822.1"/>
    </source>
</evidence>
<keyword evidence="3" id="KW-1185">Reference proteome</keyword>
<dbReference type="EMBL" id="JABELV010000045">
    <property type="protein sequence ID" value="KAG7561822.1"/>
    <property type="molecule type" value="Genomic_DNA"/>
</dbReference>
<feature type="compositionally biased region" description="Acidic residues" evidence="1">
    <location>
        <begin position="493"/>
        <end position="506"/>
    </location>
</feature>
<dbReference type="AlphaFoldDB" id="A0A8K0JNF5"/>
<proteinExistence type="predicted"/>
<gene>
    <name evidence="2" type="ORF">FFLO_02723</name>
</gene>